<dbReference type="EMBL" id="CADCWG010000051">
    <property type="protein sequence ID" value="CAA9540434.1"/>
    <property type="molecule type" value="Genomic_DNA"/>
</dbReference>
<gene>
    <name evidence="2" type="ORF">AVDCRST_MAG49-791</name>
</gene>
<feature type="compositionally biased region" description="Basic and acidic residues" evidence="1">
    <location>
        <begin position="153"/>
        <end position="179"/>
    </location>
</feature>
<feature type="compositionally biased region" description="Low complexity" evidence="1">
    <location>
        <begin position="189"/>
        <end position="201"/>
    </location>
</feature>
<reference evidence="2" key="1">
    <citation type="submission" date="2020-02" db="EMBL/GenBank/DDBJ databases">
        <authorList>
            <person name="Meier V. D."/>
        </authorList>
    </citation>
    <scope>NUCLEOTIDE SEQUENCE</scope>
    <source>
        <strain evidence="2">AVDCRST_MAG49</strain>
    </source>
</reference>
<name>A0A6J4U7Q3_9BACT</name>
<evidence type="ECO:0000256" key="1">
    <source>
        <dbReference type="SAM" id="MobiDB-lite"/>
    </source>
</evidence>
<feature type="compositionally biased region" description="Basic and acidic residues" evidence="1">
    <location>
        <begin position="111"/>
        <end position="123"/>
    </location>
</feature>
<proteinExistence type="predicted"/>
<accession>A0A6J4U7Q3</accession>
<organism evidence="2">
    <name type="scientific">uncultured Thermomicrobiales bacterium</name>
    <dbReference type="NCBI Taxonomy" id="1645740"/>
    <lineage>
        <taxon>Bacteria</taxon>
        <taxon>Pseudomonadati</taxon>
        <taxon>Thermomicrobiota</taxon>
        <taxon>Thermomicrobia</taxon>
        <taxon>Thermomicrobiales</taxon>
        <taxon>environmental samples</taxon>
    </lineage>
</organism>
<feature type="non-terminal residue" evidence="2">
    <location>
        <position position="285"/>
    </location>
</feature>
<sequence>GVVPVGAPRAWPLRALHARPAGVRRLARAAPVGRHRPGRVRRPPELRAHAARRAPRVRPVAQRPVRPRHRRGQDRALARPRAAAAPIAARPRGLPDRPVPAGRHVLRRRRDPLDLDLQRRLRPGEQPAAVGRPRRARAGLAGRHPGRPLGLDRGGHLEVVRLPHGDLPRGPSDHPDRTLRGGPARRRLPLAAADQHHAAAAPTGDAGQRHPLAPRRDERLRHPLRDDRGRSGQLDQRRRAPRLPAGLQVQPPRVRLGALLRDLPADHRHRPGPAPAALPQHRRVL</sequence>
<feature type="region of interest" description="Disordered" evidence="1">
    <location>
        <begin position="31"/>
        <end position="285"/>
    </location>
</feature>
<feature type="non-terminal residue" evidence="2">
    <location>
        <position position="1"/>
    </location>
</feature>
<dbReference type="AlphaFoldDB" id="A0A6J4U7Q3"/>
<feature type="compositionally biased region" description="Low complexity" evidence="1">
    <location>
        <begin position="79"/>
        <end position="92"/>
    </location>
</feature>
<evidence type="ECO:0000313" key="2">
    <source>
        <dbReference type="EMBL" id="CAA9540434.1"/>
    </source>
</evidence>
<feature type="compositionally biased region" description="Basic and acidic residues" evidence="1">
    <location>
        <begin position="214"/>
        <end position="238"/>
    </location>
</feature>
<protein>
    <submittedName>
        <fullName evidence="2">ABC transporter, permease protein 1 (Cluster 1, maltose/g3p/polyamine/iron)</fullName>
    </submittedName>
</protein>